<dbReference type="Proteomes" id="UP000310719">
    <property type="component" value="Chromosome"/>
</dbReference>
<sequence length="48" mass="4979">MDIALVGGADTLSRMPVNGFSSLESLSTTLCEPFAVTAGGSLLAKRRH</sequence>
<reference evidence="1 2" key="1">
    <citation type="submission" date="2019-05" db="EMBL/GenBank/DDBJ databases">
        <authorList>
            <consortium name="Pathogen Informatics"/>
        </authorList>
    </citation>
    <scope>NUCLEOTIDE SEQUENCE [LARGE SCALE GENOMIC DNA]</scope>
    <source>
        <strain evidence="1 2">NCTC13032</strain>
    </source>
</reference>
<accession>A0A4U9IX52</accession>
<protein>
    <submittedName>
        <fullName evidence="1">3-oxoacyl-(Acyl carrier protein) synthase I</fullName>
    </submittedName>
</protein>
<gene>
    <name evidence="1" type="ORF">NCTC13032_07009</name>
</gene>
<evidence type="ECO:0000313" key="1">
    <source>
        <dbReference type="EMBL" id="VTP82160.1"/>
    </source>
</evidence>
<dbReference type="AlphaFoldDB" id="A0A4U9IX52"/>
<evidence type="ECO:0000313" key="2">
    <source>
        <dbReference type="Proteomes" id="UP000310719"/>
    </source>
</evidence>
<organism evidence="1 2">
    <name type="scientific">Leclercia adecarboxylata</name>
    <dbReference type="NCBI Taxonomy" id="83655"/>
    <lineage>
        <taxon>Bacteria</taxon>
        <taxon>Pseudomonadati</taxon>
        <taxon>Pseudomonadota</taxon>
        <taxon>Gammaproteobacteria</taxon>
        <taxon>Enterobacterales</taxon>
        <taxon>Enterobacteriaceae</taxon>
        <taxon>Leclercia</taxon>
    </lineage>
</organism>
<dbReference type="SUPFAM" id="SSF53901">
    <property type="entry name" value="Thiolase-like"/>
    <property type="match status" value="1"/>
</dbReference>
<proteinExistence type="predicted"/>
<name>A0A4U9IX52_9ENTR</name>
<dbReference type="EMBL" id="LR590464">
    <property type="protein sequence ID" value="VTP82160.1"/>
    <property type="molecule type" value="Genomic_DNA"/>
</dbReference>
<dbReference type="InterPro" id="IPR016039">
    <property type="entry name" value="Thiolase-like"/>
</dbReference>
<dbReference type="GO" id="GO:0016746">
    <property type="term" value="F:acyltransferase activity"/>
    <property type="evidence" value="ECO:0007669"/>
    <property type="project" value="InterPro"/>
</dbReference>
<dbReference type="GO" id="GO:0044281">
    <property type="term" value="P:small molecule metabolic process"/>
    <property type="evidence" value="ECO:0007669"/>
    <property type="project" value="UniProtKB-ARBA"/>
</dbReference>